<evidence type="ECO:0000259" key="2">
    <source>
        <dbReference type="Pfam" id="PF09374"/>
    </source>
</evidence>
<dbReference type="Pfam" id="PF05838">
    <property type="entry name" value="Glyco_hydro_108"/>
    <property type="match status" value="1"/>
</dbReference>
<gene>
    <name evidence="3" type="ORF">CDQ92_13100</name>
</gene>
<dbReference type="EMBL" id="NISK01000003">
    <property type="protein sequence ID" value="OWQ96153.1"/>
    <property type="molecule type" value="Genomic_DNA"/>
</dbReference>
<evidence type="ECO:0000313" key="4">
    <source>
        <dbReference type="Proteomes" id="UP000197361"/>
    </source>
</evidence>
<keyword evidence="4" id="KW-1185">Reference proteome</keyword>
<feature type="domain" description="Peptidoglycan binding" evidence="2">
    <location>
        <begin position="103"/>
        <end position="164"/>
    </location>
</feature>
<dbReference type="InterPro" id="IPR008565">
    <property type="entry name" value="TtsA-like_GH18_dom"/>
</dbReference>
<protein>
    <submittedName>
        <fullName evidence="3">Uncharacterized protein</fullName>
    </submittedName>
</protein>
<evidence type="ECO:0000313" key="3">
    <source>
        <dbReference type="EMBL" id="OWQ96153.1"/>
    </source>
</evidence>
<name>A0A246JT88_9SPHN</name>
<organism evidence="3 4">
    <name type="scientific">Sphingopyxis bauzanensis</name>
    <dbReference type="NCBI Taxonomy" id="651663"/>
    <lineage>
        <taxon>Bacteria</taxon>
        <taxon>Pseudomonadati</taxon>
        <taxon>Pseudomonadota</taxon>
        <taxon>Alphaproteobacteria</taxon>
        <taxon>Sphingomonadales</taxon>
        <taxon>Sphingomonadaceae</taxon>
        <taxon>Sphingopyxis</taxon>
    </lineage>
</organism>
<accession>A0A246JT88</accession>
<comment type="caution">
    <text evidence="3">The sequence shown here is derived from an EMBL/GenBank/DDBJ whole genome shotgun (WGS) entry which is preliminary data.</text>
</comment>
<feature type="domain" description="TtsA-like Glycoside hydrolase family 108" evidence="1">
    <location>
        <begin position="15"/>
        <end position="99"/>
    </location>
</feature>
<dbReference type="Pfam" id="PF09374">
    <property type="entry name" value="PG_binding_3"/>
    <property type="match status" value="1"/>
</dbReference>
<dbReference type="Proteomes" id="UP000197361">
    <property type="component" value="Unassembled WGS sequence"/>
</dbReference>
<dbReference type="SUPFAM" id="SSF53955">
    <property type="entry name" value="Lysozyme-like"/>
    <property type="match status" value="1"/>
</dbReference>
<dbReference type="AlphaFoldDB" id="A0A246JT88"/>
<dbReference type="InterPro" id="IPR023346">
    <property type="entry name" value="Lysozyme-like_dom_sf"/>
</dbReference>
<dbReference type="OrthoDB" id="9815229at2"/>
<proteinExistence type="predicted"/>
<dbReference type="InterPro" id="IPR018537">
    <property type="entry name" value="Peptidoglycan-bd_3"/>
</dbReference>
<reference evidence="3 4" key="1">
    <citation type="journal article" date="2010" name="Int. J. Syst. Evol. Microbiol.">
        <title>Sphingopyxis bauzanensis sp. nov., a psychrophilic bacterium isolated from soil.</title>
        <authorList>
            <person name="Zhang D.C."/>
            <person name="Liu H.C."/>
            <person name="Xin Y.H."/>
            <person name="Zhou Y.G."/>
            <person name="Schinner F."/>
            <person name="Margesin R."/>
        </authorList>
    </citation>
    <scope>NUCLEOTIDE SEQUENCE [LARGE SCALE GENOMIC DNA]</scope>
    <source>
        <strain evidence="3 4">DSM 22271</strain>
    </source>
</reference>
<dbReference type="Gene3D" id="1.20.141.10">
    <property type="entry name" value="Chitosanase, subunit A, domain 1"/>
    <property type="match status" value="1"/>
</dbReference>
<dbReference type="CDD" id="cd13926">
    <property type="entry name" value="N-acetylmuramidase_GH108"/>
    <property type="match status" value="1"/>
</dbReference>
<sequence length="175" mass="19100">MTEAVTHDRFDHWLPHILKHEGGYVNHPKDPGGATNKGIIQRTYDSWRDRQGQPRQSVRNITDAEVAAIYRRDYWDAIKGDDLPAGVDYCVFDFAVNSGINRAAKYLQAAVGVAQDGAIGPATIAAAKAQDAATLVNAICDRRMAFLRGLGTFATFGKGWTRRVTEVRALALGAA</sequence>
<evidence type="ECO:0000259" key="1">
    <source>
        <dbReference type="Pfam" id="PF05838"/>
    </source>
</evidence>